<dbReference type="InterPro" id="IPR000675">
    <property type="entry name" value="Cutinase/axe"/>
</dbReference>
<dbReference type="KEGG" id="vg:29123899"/>
<dbReference type="EMBL" id="KU963260">
    <property type="protein sequence ID" value="AMS03613.1"/>
    <property type="molecule type" value="Genomic_DNA"/>
</dbReference>
<protein>
    <submittedName>
        <fullName evidence="2">Lysin B</fullName>
    </submittedName>
</protein>
<accession>A0A142KBY0</accession>
<evidence type="ECO:0000256" key="1">
    <source>
        <dbReference type="ARBA" id="ARBA00022801"/>
    </source>
</evidence>
<sequence>MSTYFLALRGTAEAQGSTANMLYRAYLETTTFMTYVDIPYPASISIMNEGRDIFGTSLAMSLGAGVKSLLDHIVSIRKNDPEARIVTAGYSLGCLVILQAIKDNGYLKKNIDRVILLANPGTKYLLNSGGERRVKMPFIYDGISSGIVSDEVILDAGRDMLDAYCVNWSEDPIAYLHPKSPLRSVAPWLWALDLNDPQQWIEYVAEKLDKKLAWSWLKFWDPGYRDAALEALDDLRRYTGGYHHTTAYLEKGNFTYLSKPVSGVWWVAHLASSEVWVND</sequence>
<name>A0A142KBY0_9CAUD</name>
<gene>
    <name evidence="2" type="primary">44</name>
    <name evidence="2" type="ORF">SEA_EMALYN_44</name>
</gene>
<evidence type="ECO:0000313" key="2">
    <source>
        <dbReference type="EMBL" id="AMS03613.1"/>
    </source>
</evidence>
<dbReference type="GeneID" id="29123899"/>
<dbReference type="SUPFAM" id="SSF53474">
    <property type="entry name" value="alpha/beta-Hydrolases"/>
    <property type="match status" value="2"/>
</dbReference>
<reference evidence="3" key="1">
    <citation type="submission" date="2016-03" db="EMBL/GenBank/DDBJ databases">
        <authorList>
            <person name="Ploux O."/>
        </authorList>
    </citation>
    <scope>NUCLEOTIDE SEQUENCE [LARGE SCALE GENOMIC DNA]</scope>
</reference>
<keyword evidence="1" id="KW-0378">Hydrolase</keyword>
<proteinExistence type="predicted"/>
<keyword evidence="3" id="KW-1185">Reference proteome</keyword>
<dbReference type="Proteomes" id="UP000204189">
    <property type="component" value="Segment"/>
</dbReference>
<dbReference type="Gene3D" id="3.40.50.1820">
    <property type="entry name" value="alpha/beta hydrolase"/>
    <property type="match status" value="1"/>
</dbReference>
<dbReference type="OrthoDB" id="7816at10239"/>
<dbReference type="Pfam" id="PF01083">
    <property type="entry name" value="Cutinase"/>
    <property type="match status" value="1"/>
</dbReference>
<evidence type="ECO:0000313" key="3">
    <source>
        <dbReference type="Proteomes" id="UP000204189"/>
    </source>
</evidence>
<dbReference type="InterPro" id="IPR029058">
    <property type="entry name" value="AB_hydrolase_fold"/>
</dbReference>
<organism evidence="2 3">
    <name type="scientific">Gordonia phage Emalyn</name>
    <dbReference type="NCBI Taxonomy" id="1821552"/>
    <lineage>
        <taxon>Viruses</taxon>
        <taxon>Duplodnaviria</taxon>
        <taxon>Heunggongvirae</taxon>
        <taxon>Uroviricota</taxon>
        <taxon>Caudoviricetes</taxon>
        <taxon>Emalynvirus</taxon>
        <taxon>Emalynvirus emalyn</taxon>
    </lineage>
</organism>
<dbReference type="GO" id="GO:0016787">
    <property type="term" value="F:hydrolase activity"/>
    <property type="evidence" value="ECO:0007669"/>
    <property type="project" value="UniProtKB-KW"/>
</dbReference>
<dbReference type="RefSeq" id="YP_009301485.1">
    <property type="nucleotide sequence ID" value="NC_031234.1"/>
</dbReference>